<dbReference type="Proteomes" id="UP000612899">
    <property type="component" value="Unassembled WGS sequence"/>
</dbReference>
<evidence type="ECO:0000256" key="2">
    <source>
        <dbReference type="ARBA" id="ARBA00022801"/>
    </source>
</evidence>
<dbReference type="PANTHER" id="PTHR11070:SF45">
    <property type="entry name" value="DNA 3'-5' HELICASE"/>
    <property type="match status" value="1"/>
</dbReference>
<evidence type="ECO:0000313" key="8">
    <source>
        <dbReference type="EMBL" id="GIH03164.1"/>
    </source>
</evidence>
<evidence type="ECO:0000256" key="4">
    <source>
        <dbReference type="ARBA" id="ARBA00022840"/>
    </source>
</evidence>
<feature type="binding site" evidence="5">
    <location>
        <begin position="188"/>
        <end position="195"/>
    </location>
    <ligand>
        <name>ATP</name>
        <dbReference type="ChEBI" id="CHEBI:30616"/>
    </ligand>
</feature>
<accession>A0A8J3Q3P4</accession>
<dbReference type="Pfam" id="PF13538">
    <property type="entry name" value="UvrD_C_2"/>
    <property type="match status" value="1"/>
</dbReference>
<evidence type="ECO:0000259" key="7">
    <source>
        <dbReference type="PROSITE" id="PS51198"/>
    </source>
</evidence>
<feature type="region of interest" description="Disordered" evidence="6">
    <location>
        <begin position="1"/>
        <end position="35"/>
    </location>
</feature>
<feature type="compositionally biased region" description="Basic and acidic residues" evidence="6">
    <location>
        <begin position="1"/>
        <end position="26"/>
    </location>
</feature>
<dbReference type="SUPFAM" id="SSF52540">
    <property type="entry name" value="P-loop containing nucleoside triphosphate hydrolases"/>
    <property type="match status" value="1"/>
</dbReference>
<evidence type="ECO:0000256" key="5">
    <source>
        <dbReference type="PROSITE-ProRule" id="PRU00560"/>
    </source>
</evidence>
<dbReference type="InterPro" id="IPR027417">
    <property type="entry name" value="P-loop_NTPase"/>
</dbReference>
<keyword evidence="4 5" id="KW-0067">ATP-binding</keyword>
<dbReference type="PANTHER" id="PTHR11070">
    <property type="entry name" value="UVRD / RECB / PCRA DNA HELICASE FAMILY MEMBER"/>
    <property type="match status" value="1"/>
</dbReference>
<dbReference type="GO" id="GO:0003677">
    <property type="term" value="F:DNA binding"/>
    <property type="evidence" value="ECO:0007669"/>
    <property type="project" value="InterPro"/>
</dbReference>
<dbReference type="RefSeq" id="WP_203907090.1">
    <property type="nucleotide sequence ID" value="NZ_BONY01000006.1"/>
</dbReference>
<keyword evidence="1 5" id="KW-0547">Nucleotide-binding</keyword>
<dbReference type="InterPro" id="IPR014016">
    <property type="entry name" value="UvrD-like_ATP-bd"/>
</dbReference>
<dbReference type="InterPro" id="IPR027785">
    <property type="entry name" value="UvrD-like_helicase_C"/>
</dbReference>
<name>A0A8J3Q3P4_9ACTN</name>
<sequence length="706" mass="76418">MDPKSAEIAREQEYFDRAEKHREQKRQGGSLAGQAGVHPAAAAALIREARQRAEQVGGADDAVAIGRIDDQEGAALYIGKHLILDEESEPLVISWKAPAAEPYYLASHADARNVARKRTFACSGNHIDDFTDVIFASIAAAVAGPDSELLRDLNRGRTGSLRDIVATIQAAQFELIRAPLEQVLVIEGGPGTGKTVIALHRVSWLLYQHRERLQAREVLVVGPNPTFARYITSVLPSLGDTEVAQVDITKLAPEVALGWRDEPDAVRLKGDPRMVGLLARALDGRVGVPEPAERLLVDGRFVTLPGPEVEAAVTAARRLDMPYTQRRLALRDSLVQMLADRGLAAPAGVVENLLSRLWPVMTPGAFLRDLLGSKERLFAAGGAEFTTEELLSLRRRAADRLSEQVWSRHDLPLLDEAEQLINGSPQRYAHIVVDEVQDLSPMQLRSIARRSSTGSLTIVGDLSQSTGAWARDSWAEVAEHLPAKLEHHVVNLRYGYRVPKQIFDHAAPLHRVAAPEAVAPEAVREGPQGPRIHRAEEADRAGRVATMAAVHAAEGRFVGIICAAPQRGEVEEALAANGSSWSSADRGELGRAINLVSPQEAKGLEFDAVIVVEPEAIVASDPRGLRLLYVALTRTTGYLDVIAVGDPLPLKASEPSRKALAMPGAPLPSSVAGPAAQVAILVRNSTANERWAEVLREAARLLERPE</sequence>
<proteinExistence type="predicted"/>
<dbReference type="GO" id="GO:0016787">
    <property type="term" value="F:hydrolase activity"/>
    <property type="evidence" value="ECO:0007669"/>
    <property type="project" value="UniProtKB-UniRule"/>
</dbReference>
<evidence type="ECO:0000256" key="1">
    <source>
        <dbReference type="ARBA" id="ARBA00022741"/>
    </source>
</evidence>
<keyword evidence="2 5" id="KW-0378">Hydrolase</keyword>
<dbReference type="GO" id="GO:0043138">
    <property type="term" value="F:3'-5' DNA helicase activity"/>
    <property type="evidence" value="ECO:0007669"/>
    <property type="project" value="TreeGrafter"/>
</dbReference>
<dbReference type="AlphaFoldDB" id="A0A8J3Q3P4"/>
<dbReference type="EMBL" id="BONY01000006">
    <property type="protein sequence ID" value="GIH03164.1"/>
    <property type="molecule type" value="Genomic_DNA"/>
</dbReference>
<gene>
    <name evidence="8" type="ORF">Rhe02_12310</name>
</gene>
<organism evidence="8 9">
    <name type="scientific">Rhizocola hellebori</name>
    <dbReference type="NCBI Taxonomy" id="1392758"/>
    <lineage>
        <taxon>Bacteria</taxon>
        <taxon>Bacillati</taxon>
        <taxon>Actinomycetota</taxon>
        <taxon>Actinomycetes</taxon>
        <taxon>Micromonosporales</taxon>
        <taxon>Micromonosporaceae</taxon>
        <taxon>Rhizocola</taxon>
    </lineage>
</organism>
<dbReference type="GO" id="GO:0005524">
    <property type="term" value="F:ATP binding"/>
    <property type="evidence" value="ECO:0007669"/>
    <property type="project" value="UniProtKB-UniRule"/>
</dbReference>
<dbReference type="PROSITE" id="PS51198">
    <property type="entry name" value="UVRD_HELICASE_ATP_BIND"/>
    <property type="match status" value="1"/>
</dbReference>
<dbReference type="Pfam" id="PF00580">
    <property type="entry name" value="UvrD-helicase"/>
    <property type="match status" value="1"/>
</dbReference>
<comment type="caution">
    <text evidence="8">The sequence shown here is derived from an EMBL/GenBank/DDBJ whole genome shotgun (WGS) entry which is preliminary data.</text>
</comment>
<reference evidence="8" key="1">
    <citation type="submission" date="2021-01" db="EMBL/GenBank/DDBJ databases">
        <title>Whole genome shotgun sequence of Rhizocola hellebori NBRC 109834.</title>
        <authorList>
            <person name="Komaki H."/>
            <person name="Tamura T."/>
        </authorList>
    </citation>
    <scope>NUCLEOTIDE SEQUENCE</scope>
    <source>
        <strain evidence="8">NBRC 109834</strain>
    </source>
</reference>
<evidence type="ECO:0000313" key="9">
    <source>
        <dbReference type="Proteomes" id="UP000612899"/>
    </source>
</evidence>
<evidence type="ECO:0000256" key="6">
    <source>
        <dbReference type="SAM" id="MobiDB-lite"/>
    </source>
</evidence>
<keyword evidence="3 5" id="KW-0347">Helicase</keyword>
<dbReference type="GO" id="GO:0000725">
    <property type="term" value="P:recombinational repair"/>
    <property type="evidence" value="ECO:0007669"/>
    <property type="project" value="TreeGrafter"/>
</dbReference>
<evidence type="ECO:0000256" key="3">
    <source>
        <dbReference type="ARBA" id="ARBA00022806"/>
    </source>
</evidence>
<protein>
    <submittedName>
        <fullName evidence="8">DNA helicase</fullName>
    </submittedName>
</protein>
<dbReference type="InterPro" id="IPR000212">
    <property type="entry name" value="DNA_helicase_UvrD/REP"/>
</dbReference>
<feature type="domain" description="UvrD-like helicase ATP-binding" evidence="7">
    <location>
        <begin position="167"/>
        <end position="499"/>
    </location>
</feature>
<dbReference type="GO" id="GO:0005829">
    <property type="term" value="C:cytosol"/>
    <property type="evidence" value="ECO:0007669"/>
    <property type="project" value="TreeGrafter"/>
</dbReference>
<keyword evidence="9" id="KW-1185">Reference proteome</keyword>
<dbReference type="Gene3D" id="3.40.50.300">
    <property type="entry name" value="P-loop containing nucleotide triphosphate hydrolases"/>
    <property type="match status" value="2"/>
</dbReference>